<feature type="compositionally biased region" description="Acidic residues" evidence="8">
    <location>
        <begin position="53"/>
        <end position="62"/>
    </location>
</feature>
<dbReference type="Proteomes" id="UP001596145">
    <property type="component" value="Unassembled WGS sequence"/>
</dbReference>
<evidence type="ECO:0000256" key="1">
    <source>
        <dbReference type="ARBA" id="ARBA00004167"/>
    </source>
</evidence>
<keyword evidence="6" id="KW-0811">Translocation</keyword>
<dbReference type="GO" id="GO:0015031">
    <property type="term" value="P:protein transport"/>
    <property type="evidence" value="ECO:0007669"/>
    <property type="project" value="UniProtKB-KW"/>
</dbReference>
<dbReference type="PANTHER" id="PTHR42982:SF1">
    <property type="entry name" value="SEC-INDEPENDENT PROTEIN TRANSLOCASE PROTEIN TATA"/>
    <property type="match status" value="1"/>
</dbReference>
<keyword evidence="3 9" id="KW-0812">Transmembrane</keyword>
<evidence type="ECO:0000313" key="11">
    <source>
        <dbReference type="Proteomes" id="UP001596145"/>
    </source>
</evidence>
<proteinExistence type="predicted"/>
<evidence type="ECO:0000256" key="4">
    <source>
        <dbReference type="ARBA" id="ARBA00022927"/>
    </source>
</evidence>
<evidence type="ECO:0000256" key="2">
    <source>
        <dbReference type="ARBA" id="ARBA00022448"/>
    </source>
</evidence>
<sequence>MSLVGLNEALLIGAGLVVLFWGPKKLPKLARSLGRSKHEYKEAVSEAKKEYEDAVPDADSEVEDAKAG</sequence>
<keyword evidence="11" id="KW-1185">Reference proteome</keyword>
<feature type="region of interest" description="Disordered" evidence="8">
    <location>
        <begin position="46"/>
        <end position="68"/>
    </location>
</feature>
<gene>
    <name evidence="10" type="ORF">ACFPJA_03275</name>
</gene>
<dbReference type="AlphaFoldDB" id="A0ABD5QNT9"/>
<dbReference type="EMBL" id="JBHSKV010000003">
    <property type="protein sequence ID" value="MFC5133751.1"/>
    <property type="molecule type" value="Genomic_DNA"/>
</dbReference>
<dbReference type="PANTHER" id="PTHR42982">
    <property type="entry name" value="SEC-INDEPENDENT PROTEIN TRANSLOCASE PROTEIN TATA"/>
    <property type="match status" value="1"/>
</dbReference>
<comment type="caution">
    <text evidence="10">The sequence shown here is derived from an EMBL/GenBank/DDBJ whole genome shotgun (WGS) entry which is preliminary data.</text>
</comment>
<evidence type="ECO:0000256" key="9">
    <source>
        <dbReference type="SAM" id="Phobius"/>
    </source>
</evidence>
<reference evidence="10 11" key="1">
    <citation type="journal article" date="2019" name="Int. J. Syst. Evol. Microbiol.">
        <title>The Global Catalogue of Microorganisms (GCM) 10K type strain sequencing project: providing services to taxonomists for standard genome sequencing and annotation.</title>
        <authorList>
            <consortium name="The Broad Institute Genomics Platform"/>
            <consortium name="The Broad Institute Genome Sequencing Center for Infectious Disease"/>
            <person name="Wu L."/>
            <person name="Ma J."/>
        </authorList>
    </citation>
    <scope>NUCLEOTIDE SEQUENCE [LARGE SCALE GENOMIC DNA]</scope>
    <source>
        <strain evidence="10 11">CGMCC 1.16026</strain>
    </source>
</reference>
<accession>A0ABD5QNT9</accession>
<evidence type="ECO:0000256" key="7">
    <source>
        <dbReference type="ARBA" id="ARBA00023136"/>
    </source>
</evidence>
<dbReference type="Pfam" id="PF02416">
    <property type="entry name" value="TatA_B_E"/>
    <property type="match status" value="1"/>
</dbReference>
<dbReference type="InterPro" id="IPR003369">
    <property type="entry name" value="TatA/B/E"/>
</dbReference>
<dbReference type="GO" id="GO:0016020">
    <property type="term" value="C:membrane"/>
    <property type="evidence" value="ECO:0007669"/>
    <property type="project" value="UniProtKB-ARBA"/>
</dbReference>
<organism evidence="10 11">
    <name type="scientific">Halorubrum glutamatedens</name>
    <dbReference type="NCBI Taxonomy" id="2707018"/>
    <lineage>
        <taxon>Archaea</taxon>
        <taxon>Methanobacteriati</taxon>
        <taxon>Methanobacteriota</taxon>
        <taxon>Stenosarchaea group</taxon>
        <taxon>Halobacteria</taxon>
        <taxon>Halobacteriales</taxon>
        <taxon>Haloferacaceae</taxon>
        <taxon>Halorubrum</taxon>
    </lineage>
</organism>
<keyword evidence="5 9" id="KW-1133">Transmembrane helix</keyword>
<evidence type="ECO:0000256" key="8">
    <source>
        <dbReference type="SAM" id="MobiDB-lite"/>
    </source>
</evidence>
<name>A0ABD5QNT9_9EURY</name>
<keyword evidence="2" id="KW-0813">Transport</keyword>
<keyword evidence="4" id="KW-0653">Protein transport</keyword>
<evidence type="ECO:0000256" key="3">
    <source>
        <dbReference type="ARBA" id="ARBA00022692"/>
    </source>
</evidence>
<evidence type="ECO:0000313" key="10">
    <source>
        <dbReference type="EMBL" id="MFC5133751.1"/>
    </source>
</evidence>
<feature type="transmembrane region" description="Helical" evidence="9">
    <location>
        <begin position="6"/>
        <end position="22"/>
    </location>
</feature>
<dbReference type="Gene3D" id="1.20.5.3310">
    <property type="match status" value="1"/>
</dbReference>
<keyword evidence="7 9" id="KW-0472">Membrane</keyword>
<evidence type="ECO:0000256" key="5">
    <source>
        <dbReference type="ARBA" id="ARBA00022989"/>
    </source>
</evidence>
<protein>
    <submittedName>
        <fullName evidence="10">Twin-arginine translocase TatA/TatE family subunit</fullName>
    </submittedName>
</protein>
<evidence type="ECO:0000256" key="6">
    <source>
        <dbReference type="ARBA" id="ARBA00023010"/>
    </source>
</evidence>
<dbReference type="RefSeq" id="WP_122106837.1">
    <property type="nucleotide sequence ID" value="NZ_JBHSKV010000003.1"/>
</dbReference>
<comment type="subcellular location">
    <subcellularLocation>
        <location evidence="1">Membrane</location>
        <topology evidence="1">Single-pass membrane protein</topology>
    </subcellularLocation>
</comment>